<dbReference type="AlphaFoldDB" id="A0A420JBU0"/>
<feature type="region of interest" description="Disordered" evidence="1">
    <location>
        <begin position="66"/>
        <end position="96"/>
    </location>
</feature>
<accession>A0A420JBU0</accession>
<gene>
    <name evidence="2" type="ORF">GcM1_126003</name>
</gene>
<feature type="compositionally biased region" description="Acidic residues" evidence="1">
    <location>
        <begin position="148"/>
        <end position="168"/>
    </location>
</feature>
<evidence type="ECO:0000313" key="2">
    <source>
        <dbReference type="EMBL" id="RKF84278.1"/>
    </source>
</evidence>
<comment type="caution">
    <text evidence="2">The sequence shown here is derived from an EMBL/GenBank/DDBJ whole genome shotgun (WGS) entry which is preliminary data.</text>
</comment>
<protein>
    <submittedName>
        <fullName evidence="2">Uncharacterized protein</fullName>
    </submittedName>
</protein>
<name>A0A420JBU0_9PEZI</name>
<feature type="region of interest" description="Disordered" evidence="1">
    <location>
        <begin position="117"/>
        <end position="168"/>
    </location>
</feature>
<dbReference type="Proteomes" id="UP000285326">
    <property type="component" value="Unassembled WGS sequence"/>
</dbReference>
<feature type="region of interest" description="Disordered" evidence="1">
    <location>
        <begin position="1"/>
        <end position="40"/>
    </location>
</feature>
<dbReference type="EMBL" id="MCBS01012688">
    <property type="protein sequence ID" value="RKF84278.1"/>
    <property type="molecule type" value="Genomic_DNA"/>
</dbReference>
<reference evidence="2 3" key="1">
    <citation type="journal article" date="2018" name="BMC Genomics">
        <title>Comparative genome analyses reveal sequence features reflecting distinct modes of host-adaptation between dicot and monocot powdery mildew.</title>
        <authorList>
            <person name="Wu Y."/>
            <person name="Ma X."/>
            <person name="Pan Z."/>
            <person name="Kale S.D."/>
            <person name="Song Y."/>
            <person name="King H."/>
            <person name="Zhang Q."/>
            <person name="Presley C."/>
            <person name="Deng X."/>
            <person name="Wei C.I."/>
            <person name="Xiao S."/>
        </authorList>
    </citation>
    <scope>NUCLEOTIDE SEQUENCE [LARGE SCALE GENOMIC DNA]</scope>
    <source>
        <strain evidence="2">UMSG1</strain>
    </source>
</reference>
<evidence type="ECO:0000256" key="1">
    <source>
        <dbReference type="SAM" id="MobiDB-lite"/>
    </source>
</evidence>
<evidence type="ECO:0000313" key="3">
    <source>
        <dbReference type="Proteomes" id="UP000285326"/>
    </source>
</evidence>
<feature type="compositionally biased region" description="Polar residues" evidence="1">
    <location>
        <begin position="66"/>
        <end position="75"/>
    </location>
</feature>
<feature type="non-terminal residue" evidence="2">
    <location>
        <position position="168"/>
    </location>
</feature>
<feature type="compositionally biased region" description="Low complexity" evidence="1">
    <location>
        <begin position="25"/>
        <end position="40"/>
    </location>
</feature>
<organism evidence="2 3">
    <name type="scientific">Golovinomyces cichoracearum</name>
    <dbReference type="NCBI Taxonomy" id="62708"/>
    <lineage>
        <taxon>Eukaryota</taxon>
        <taxon>Fungi</taxon>
        <taxon>Dikarya</taxon>
        <taxon>Ascomycota</taxon>
        <taxon>Pezizomycotina</taxon>
        <taxon>Leotiomycetes</taxon>
        <taxon>Erysiphales</taxon>
        <taxon>Erysiphaceae</taxon>
        <taxon>Golovinomyces</taxon>
    </lineage>
</organism>
<feature type="compositionally biased region" description="Polar residues" evidence="1">
    <location>
        <begin position="138"/>
        <end position="147"/>
    </location>
</feature>
<proteinExistence type="predicted"/>
<sequence>MLNPNDQQKTASFWTINDKLPVEKTTAPVSTSIPPPSIQTSQFEGEINPSASAKQLEIPVPTVQVLPQANKPQSENRPENSAPKIPVIPKTNKPPAAVEKIEVSSIKKAPIVPTNLRNQSTSNIERTLKPSNIFGDDQISQSASSVESDNDSVYEGSDDEEVVEEQRE</sequence>
<feature type="compositionally biased region" description="Polar residues" evidence="1">
    <location>
        <begin position="1"/>
        <end position="15"/>
    </location>
</feature>